<dbReference type="AlphaFoldDB" id="A0A1R1XND8"/>
<organism evidence="1 2">
    <name type="scientific">Smittium culicis</name>
    <dbReference type="NCBI Taxonomy" id="133412"/>
    <lineage>
        <taxon>Eukaryota</taxon>
        <taxon>Fungi</taxon>
        <taxon>Fungi incertae sedis</taxon>
        <taxon>Zoopagomycota</taxon>
        <taxon>Kickxellomycotina</taxon>
        <taxon>Harpellomycetes</taxon>
        <taxon>Harpellales</taxon>
        <taxon>Legeriomycetaceae</taxon>
        <taxon>Smittium</taxon>
    </lineage>
</organism>
<name>A0A1R1XND8_9FUNG</name>
<reference evidence="1 2" key="1">
    <citation type="submission" date="2017-01" db="EMBL/GenBank/DDBJ databases">
        <authorList>
            <person name="Mah S.A."/>
            <person name="Swanson W.J."/>
            <person name="Moy G.W."/>
            <person name="Vacquier V.D."/>
        </authorList>
    </citation>
    <scope>NUCLEOTIDE SEQUENCE [LARGE SCALE GENOMIC DNA]</scope>
    <source>
        <strain evidence="1 2">GSMNP</strain>
    </source>
</reference>
<protein>
    <submittedName>
        <fullName evidence="1">Uncharacterized protein</fullName>
    </submittedName>
</protein>
<dbReference type="OrthoDB" id="5584559at2759"/>
<proteinExistence type="predicted"/>
<evidence type="ECO:0000313" key="1">
    <source>
        <dbReference type="EMBL" id="OMJ16134.1"/>
    </source>
</evidence>
<evidence type="ECO:0000313" key="2">
    <source>
        <dbReference type="Proteomes" id="UP000187283"/>
    </source>
</evidence>
<accession>A0A1R1XND8</accession>
<gene>
    <name evidence="1" type="ORF">AYI70_g6798</name>
</gene>
<comment type="caution">
    <text evidence="1">The sequence shown here is derived from an EMBL/GenBank/DDBJ whole genome shotgun (WGS) entry which is preliminary data.</text>
</comment>
<sequence length="72" mass="8599">MHECLVCGYVTESVNLYFDHLNFDEYHAQCSYQKNLRNKQRLSAKIFRKQQHYQYITSSPIPMSGNTPPKHY</sequence>
<dbReference type="EMBL" id="LSSN01002441">
    <property type="protein sequence ID" value="OMJ16134.1"/>
    <property type="molecule type" value="Genomic_DNA"/>
</dbReference>
<keyword evidence="2" id="KW-1185">Reference proteome</keyword>
<dbReference type="Proteomes" id="UP000187283">
    <property type="component" value="Unassembled WGS sequence"/>
</dbReference>